<dbReference type="Gene3D" id="6.10.250.2030">
    <property type="match status" value="1"/>
</dbReference>
<sequence length="190" mass="19936">KGSAAVGLHNVADGLIAKGSHDVVNGNQINTLSQDVAKFLGGDASFKDGSFTQPTYKLSHVSEDGQVSKTAFNDVGGAFTGLDENIKNVNQRIKDISQGVAQDSLQWSKEDHAFVAKHGKEGSNSKIKFLADGDITASSTDAVAGNQLHALGSSVATYFGGGAEYKDGKWSAPTFKVKSVKEDGKTEDND</sequence>
<gene>
    <name evidence="2" type="ORF">ME9_01619</name>
</gene>
<organism evidence="2 3">
    <name type="scientific">Bartonella taylorii 8TBB</name>
    <dbReference type="NCBI Taxonomy" id="1094560"/>
    <lineage>
        <taxon>Bacteria</taxon>
        <taxon>Pseudomonadati</taxon>
        <taxon>Pseudomonadota</taxon>
        <taxon>Alphaproteobacteria</taxon>
        <taxon>Hyphomicrobiales</taxon>
        <taxon>Bartonellaceae</taxon>
        <taxon>Bartonella</taxon>
    </lineage>
</organism>
<protein>
    <recommendedName>
        <fullName evidence="1">Trimeric autotransporter adhesin YadA-like stalk domain-containing protein</fullName>
    </recommendedName>
</protein>
<dbReference type="EMBL" id="AIMD01000063">
    <property type="protein sequence ID" value="EJF92164.1"/>
    <property type="molecule type" value="Genomic_DNA"/>
</dbReference>
<reference evidence="2 3" key="1">
    <citation type="submission" date="2012-03" db="EMBL/GenBank/DDBJ databases">
        <title>The Genome Sequence of Bartonella taylorii 8TBB.</title>
        <authorList>
            <consortium name="The Broad Institute Genome Sequencing Platform"/>
            <consortium name="The Broad Institute Genome Sequencing Center for Infectious Disease"/>
            <person name="Feldgarden M."/>
            <person name="Kirby J."/>
            <person name="Kosoy M."/>
            <person name="Birtles R."/>
            <person name="Probert W.S."/>
            <person name="Chiaraviglio L."/>
            <person name="Young S.K."/>
            <person name="Zeng Q."/>
            <person name="Gargeya S."/>
            <person name="Fitzgerald M."/>
            <person name="Haas B."/>
            <person name="Abouelleil A."/>
            <person name="Alvarado L."/>
            <person name="Arachchi H.M."/>
            <person name="Berlin A."/>
            <person name="Chapman S.B."/>
            <person name="Gearin G."/>
            <person name="Goldberg J."/>
            <person name="Griggs A."/>
            <person name="Gujja S."/>
            <person name="Hansen M."/>
            <person name="Heiman D."/>
            <person name="Howarth C."/>
            <person name="Larimer J."/>
            <person name="Lui A."/>
            <person name="MacDonald P.J.P."/>
            <person name="McCowen C."/>
            <person name="Montmayeur A."/>
            <person name="Murphy C."/>
            <person name="Neiman D."/>
            <person name="Pearson M."/>
            <person name="Priest M."/>
            <person name="Roberts A."/>
            <person name="Saif S."/>
            <person name="Shea T."/>
            <person name="Sisk P."/>
            <person name="Stolte C."/>
            <person name="Sykes S."/>
            <person name="Wortman J."/>
            <person name="Nusbaum C."/>
            <person name="Birren B."/>
        </authorList>
    </citation>
    <scope>NUCLEOTIDE SEQUENCE [LARGE SCALE GENOMIC DNA]</scope>
    <source>
        <strain evidence="2 3">8TBB</strain>
    </source>
</reference>
<feature type="domain" description="Trimeric autotransporter adhesin YadA-like stalk" evidence="1">
    <location>
        <begin position="9"/>
        <end position="38"/>
    </location>
</feature>
<evidence type="ECO:0000259" key="1">
    <source>
        <dbReference type="Pfam" id="PF05662"/>
    </source>
</evidence>
<dbReference type="GO" id="GO:0019867">
    <property type="term" value="C:outer membrane"/>
    <property type="evidence" value="ECO:0007669"/>
    <property type="project" value="InterPro"/>
</dbReference>
<name>A0A9P2RXB9_BARTA</name>
<dbReference type="AlphaFoldDB" id="A0A9P2RXB9"/>
<feature type="domain" description="Trimeric autotransporter adhesin YadA-like stalk" evidence="1">
    <location>
        <begin position="130"/>
        <end position="163"/>
    </location>
</feature>
<dbReference type="InterPro" id="IPR008635">
    <property type="entry name" value="Coiled_stalk_dom"/>
</dbReference>
<comment type="caution">
    <text evidence="2">The sequence shown here is derived from an EMBL/GenBank/DDBJ whole genome shotgun (WGS) entry which is preliminary data.</text>
</comment>
<proteinExistence type="predicted"/>
<evidence type="ECO:0000313" key="3">
    <source>
        <dbReference type="Proteomes" id="UP000002648"/>
    </source>
</evidence>
<dbReference type="InterPro" id="IPR011049">
    <property type="entry name" value="Serralysin-like_metalloprot_C"/>
</dbReference>
<dbReference type="Pfam" id="PF05662">
    <property type="entry name" value="YadA_stalk"/>
    <property type="match status" value="2"/>
</dbReference>
<dbReference type="Gene3D" id="1.20.5.170">
    <property type="match status" value="1"/>
</dbReference>
<evidence type="ECO:0000313" key="2">
    <source>
        <dbReference type="EMBL" id="EJF92164.1"/>
    </source>
</evidence>
<dbReference type="SUPFAM" id="SSF101967">
    <property type="entry name" value="Adhesin YadA, collagen-binding domain"/>
    <property type="match status" value="1"/>
</dbReference>
<feature type="non-terminal residue" evidence="2">
    <location>
        <position position="190"/>
    </location>
</feature>
<feature type="non-terminal residue" evidence="2">
    <location>
        <position position="1"/>
    </location>
</feature>
<keyword evidence="3" id="KW-1185">Reference proteome</keyword>
<dbReference type="Proteomes" id="UP000002648">
    <property type="component" value="Unassembled WGS sequence"/>
</dbReference>
<accession>A0A9P2RXB9</accession>